<dbReference type="Pfam" id="PF20803">
    <property type="entry name" value="PaaX_M"/>
    <property type="match status" value="1"/>
</dbReference>
<keyword evidence="1" id="KW-0540">Nuclease</keyword>
<evidence type="ECO:0000256" key="4">
    <source>
        <dbReference type="ARBA" id="ARBA00022801"/>
    </source>
</evidence>
<dbReference type="InterPro" id="IPR021127">
    <property type="entry name" value="CRISPR_associated_Cas2"/>
</dbReference>
<accession>A0A1J4V0R6</accession>
<evidence type="ECO:0000256" key="1">
    <source>
        <dbReference type="ARBA" id="ARBA00022722"/>
    </source>
</evidence>
<protein>
    <submittedName>
        <fullName evidence="8">CRISPR-associated endonuclease Cas2</fullName>
    </submittedName>
</protein>
<keyword evidence="5" id="KW-0460">Magnesium</keyword>
<keyword evidence="6" id="KW-0051">Antiviral defense</keyword>
<keyword evidence="3 8" id="KW-0255">Endonuclease</keyword>
<evidence type="ECO:0000256" key="6">
    <source>
        <dbReference type="ARBA" id="ARBA00023118"/>
    </source>
</evidence>
<feature type="domain" description="Transcriptional repressor PaaX-like central Cas2-like" evidence="7">
    <location>
        <begin position="64"/>
        <end position="129"/>
    </location>
</feature>
<sequence>MVDMCSLWYHLYMSFKKRFYYKGIEVNSFGIPVFSNDKKSRVKTKNRKRNFYYITFSSPFKENDSKNLIVMYDIPHNQRKERDWFRRHLVKFGYIMIQKSVWVGPSPLPKSFLDYLKEIKIGENFKTFKLAKSYIKK</sequence>
<proteinExistence type="predicted"/>
<evidence type="ECO:0000256" key="5">
    <source>
        <dbReference type="ARBA" id="ARBA00022842"/>
    </source>
</evidence>
<evidence type="ECO:0000313" key="9">
    <source>
        <dbReference type="Proteomes" id="UP000185769"/>
    </source>
</evidence>
<organism evidence="8 9">
    <name type="scientific">Candidatus Nomurabacteria bacterium CG1_02_31_12</name>
    <dbReference type="NCBI Taxonomy" id="1805280"/>
    <lineage>
        <taxon>Bacteria</taxon>
        <taxon>Candidatus Nomuraibacteriota</taxon>
    </lineage>
</organism>
<dbReference type="AlphaFoldDB" id="A0A1J4V0R6"/>
<dbReference type="SUPFAM" id="SSF143430">
    <property type="entry name" value="TTP0101/SSO1404-like"/>
    <property type="match status" value="1"/>
</dbReference>
<gene>
    <name evidence="8" type="ORF">AUJ22_01245</name>
</gene>
<name>A0A1J4V0R6_9BACT</name>
<dbReference type="Proteomes" id="UP000185769">
    <property type="component" value="Unassembled WGS sequence"/>
</dbReference>
<reference evidence="8 9" key="1">
    <citation type="journal article" date="2016" name="Environ. Microbiol.">
        <title>Genomic resolution of a cold subsurface aquifer community provides metabolic insights for novel microbes adapted to high CO concentrations.</title>
        <authorList>
            <person name="Probst A.J."/>
            <person name="Castelle C.J."/>
            <person name="Singh A."/>
            <person name="Brown C.T."/>
            <person name="Anantharaman K."/>
            <person name="Sharon I."/>
            <person name="Hug L.A."/>
            <person name="Burstein D."/>
            <person name="Emerson J.B."/>
            <person name="Thomas B.C."/>
            <person name="Banfield J.F."/>
        </authorList>
    </citation>
    <scope>NUCLEOTIDE SEQUENCE [LARGE SCALE GENOMIC DNA]</scope>
    <source>
        <strain evidence="8">CG1_02_31_12</strain>
    </source>
</reference>
<dbReference type="STRING" id="1805280.AUJ22_01245"/>
<evidence type="ECO:0000256" key="2">
    <source>
        <dbReference type="ARBA" id="ARBA00022723"/>
    </source>
</evidence>
<keyword evidence="4" id="KW-0378">Hydrolase</keyword>
<dbReference type="NCBIfam" id="TIGR01573">
    <property type="entry name" value="cas2"/>
    <property type="match status" value="1"/>
</dbReference>
<dbReference type="InterPro" id="IPR048846">
    <property type="entry name" value="PaaX-like_central"/>
</dbReference>
<comment type="caution">
    <text evidence="8">The sequence shown here is derived from an EMBL/GenBank/DDBJ whole genome shotgun (WGS) entry which is preliminary data.</text>
</comment>
<evidence type="ECO:0000313" key="8">
    <source>
        <dbReference type="EMBL" id="OIO29547.1"/>
    </source>
</evidence>
<dbReference type="Gene3D" id="3.30.70.2650">
    <property type="match status" value="1"/>
</dbReference>
<keyword evidence="2" id="KW-0479">Metal-binding</keyword>
<dbReference type="EMBL" id="MNVM01000019">
    <property type="protein sequence ID" value="OIO29547.1"/>
    <property type="molecule type" value="Genomic_DNA"/>
</dbReference>
<dbReference type="GO" id="GO:0004521">
    <property type="term" value="F:RNA endonuclease activity"/>
    <property type="evidence" value="ECO:0007669"/>
    <property type="project" value="InterPro"/>
</dbReference>
<dbReference type="GO" id="GO:0043571">
    <property type="term" value="P:maintenance of CRISPR repeat elements"/>
    <property type="evidence" value="ECO:0007669"/>
    <property type="project" value="InterPro"/>
</dbReference>
<evidence type="ECO:0000256" key="3">
    <source>
        <dbReference type="ARBA" id="ARBA00022759"/>
    </source>
</evidence>
<evidence type="ECO:0000259" key="7">
    <source>
        <dbReference type="Pfam" id="PF20803"/>
    </source>
</evidence>